<dbReference type="EMBL" id="JBJUIK010000005">
    <property type="protein sequence ID" value="KAL3527888.1"/>
    <property type="molecule type" value="Genomic_DNA"/>
</dbReference>
<reference evidence="1 2" key="1">
    <citation type="submission" date="2024-11" db="EMBL/GenBank/DDBJ databases">
        <title>A near-complete genome assembly of Cinchona calisaya.</title>
        <authorList>
            <person name="Lian D.C."/>
            <person name="Zhao X.W."/>
            <person name="Wei L."/>
        </authorList>
    </citation>
    <scope>NUCLEOTIDE SEQUENCE [LARGE SCALE GENOMIC DNA]</scope>
    <source>
        <tissue evidence="1">Nenye</tissue>
    </source>
</reference>
<name>A0ABD3A9P0_9GENT</name>
<dbReference type="Proteomes" id="UP001630127">
    <property type="component" value="Unassembled WGS sequence"/>
</dbReference>
<protein>
    <submittedName>
        <fullName evidence="1">Uncharacterized protein</fullName>
    </submittedName>
</protein>
<gene>
    <name evidence="1" type="ORF">ACH5RR_012544</name>
</gene>
<accession>A0ABD3A9P0</accession>
<comment type="caution">
    <text evidence="1">The sequence shown here is derived from an EMBL/GenBank/DDBJ whole genome shotgun (WGS) entry which is preliminary data.</text>
</comment>
<organism evidence="1 2">
    <name type="scientific">Cinchona calisaya</name>
    <dbReference type="NCBI Taxonomy" id="153742"/>
    <lineage>
        <taxon>Eukaryota</taxon>
        <taxon>Viridiplantae</taxon>
        <taxon>Streptophyta</taxon>
        <taxon>Embryophyta</taxon>
        <taxon>Tracheophyta</taxon>
        <taxon>Spermatophyta</taxon>
        <taxon>Magnoliopsida</taxon>
        <taxon>eudicotyledons</taxon>
        <taxon>Gunneridae</taxon>
        <taxon>Pentapetalae</taxon>
        <taxon>asterids</taxon>
        <taxon>lamiids</taxon>
        <taxon>Gentianales</taxon>
        <taxon>Rubiaceae</taxon>
        <taxon>Cinchonoideae</taxon>
        <taxon>Cinchoneae</taxon>
        <taxon>Cinchona</taxon>
    </lineage>
</organism>
<sequence>MGSRSIIEEGAFKRVGDGKEINLWQDGWIAEYEEGRVKSMRPSWCTAKRVEDLIKEGRWDHELIYKVLTKEEVNCITRIPISHRRKVDKLTWIHSNSGEYSVQSGYEMLSLKKEKEEREKAGLGESSRCMQNQKL</sequence>
<evidence type="ECO:0000313" key="1">
    <source>
        <dbReference type="EMBL" id="KAL3527888.1"/>
    </source>
</evidence>
<proteinExistence type="predicted"/>
<evidence type="ECO:0000313" key="2">
    <source>
        <dbReference type="Proteomes" id="UP001630127"/>
    </source>
</evidence>
<keyword evidence="2" id="KW-1185">Reference proteome</keyword>
<dbReference type="AlphaFoldDB" id="A0ABD3A9P0"/>